<keyword evidence="4" id="KW-0862">Zinc</keyword>
<dbReference type="InterPro" id="IPR010095">
    <property type="entry name" value="Cas12f1-like_TNB"/>
</dbReference>
<accession>A0A0E3X015</accession>
<dbReference type="InterPro" id="IPR001959">
    <property type="entry name" value="Transposase"/>
</dbReference>
<dbReference type="AlphaFoldDB" id="A0A0E3X015"/>
<evidence type="ECO:0000313" key="11">
    <source>
        <dbReference type="EMBL" id="AKB83959.1"/>
    </source>
</evidence>
<evidence type="ECO:0000256" key="4">
    <source>
        <dbReference type="ARBA" id="ARBA00022833"/>
    </source>
</evidence>
<dbReference type="KEGG" id="mbak:MSBR3_0385"/>
<reference evidence="11" key="1">
    <citation type="submission" date="2014-07" db="EMBL/GenBank/DDBJ databases">
        <title>Methanogenic archaea and the global carbon cycle.</title>
        <authorList>
            <person name="Henriksen J.R."/>
            <person name="Luke J."/>
            <person name="Reinhart S."/>
            <person name="Benedict M.N."/>
            <person name="Youngblut N.D."/>
            <person name="Metcalf M.E."/>
            <person name="Whitaker R.J."/>
            <person name="Metcalf W.W."/>
        </authorList>
    </citation>
    <scope>NUCLEOTIDE SEQUENCE [LARGE SCALE GENOMIC DNA]</scope>
    <source>
        <strain evidence="11">3</strain>
    </source>
</reference>
<feature type="domain" description="Probable transposase IS891/IS1136/IS1341" evidence="7">
    <location>
        <begin position="191"/>
        <end position="293"/>
    </location>
</feature>
<feature type="domain" description="Transposase putative helix-turn-helix" evidence="9">
    <location>
        <begin position="1"/>
        <end position="45"/>
    </location>
</feature>
<evidence type="ECO:0000259" key="7">
    <source>
        <dbReference type="Pfam" id="PF01385"/>
    </source>
</evidence>
<feature type="domain" description="Cas12f1-like TNB" evidence="8">
    <location>
        <begin position="316"/>
        <end position="378"/>
    </location>
</feature>
<evidence type="ECO:0000259" key="8">
    <source>
        <dbReference type="Pfam" id="PF07282"/>
    </source>
</evidence>
<dbReference type="InterPro" id="IPR021027">
    <property type="entry name" value="Transposase_put_HTH"/>
</dbReference>
<keyword evidence="12" id="KW-1185">Reference proteome</keyword>
<dbReference type="STRING" id="1434107.MSBR3_0385"/>
<evidence type="ECO:0000256" key="5">
    <source>
        <dbReference type="ARBA" id="ARBA00023125"/>
    </source>
</evidence>
<dbReference type="GO" id="GO:0006310">
    <property type="term" value="P:DNA recombination"/>
    <property type="evidence" value="ECO:0007669"/>
    <property type="project" value="UniProtKB-KW"/>
</dbReference>
<keyword evidence="6" id="KW-0233">DNA recombination</keyword>
<evidence type="ECO:0000256" key="1">
    <source>
        <dbReference type="ARBA" id="ARBA00008761"/>
    </source>
</evidence>
<organism evidence="11 12">
    <name type="scientific">Methanosarcina barkeri 3</name>
    <dbReference type="NCBI Taxonomy" id="1434107"/>
    <lineage>
        <taxon>Archaea</taxon>
        <taxon>Methanobacteriati</taxon>
        <taxon>Methanobacteriota</taxon>
        <taxon>Stenosarchaea group</taxon>
        <taxon>Methanomicrobia</taxon>
        <taxon>Methanosarcinales</taxon>
        <taxon>Methanosarcinaceae</taxon>
        <taxon>Methanosarcina</taxon>
    </lineage>
</organism>
<dbReference type="KEGG" id="mbak:MSBR3_3381"/>
<evidence type="ECO:0000256" key="2">
    <source>
        <dbReference type="ARBA" id="ARBA00022578"/>
    </source>
</evidence>
<evidence type="ECO:0000313" key="10">
    <source>
        <dbReference type="EMBL" id="AKB80963.1"/>
    </source>
</evidence>
<proteinExistence type="inferred from homology"/>
<dbReference type="GO" id="GO:0046872">
    <property type="term" value="F:metal ion binding"/>
    <property type="evidence" value="ECO:0007669"/>
    <property type="project" value="UniProtKB-KW"/>
</dbReference>
<dbReference type="NCBIfam" id="TIGR01766">
    <property type="entry name" value="IS200/IS605 family accessory protein TnpB-like domain"/>
    <property type="match status" value="1"/>
</dbReference>
<dbReference type="OrthoDB" id="33505at2157"/>
<sequence>MHLTKKIKINPTEEQVDVLWQLSEQCRCLYNFALAERKDAWKTEQRSVKYVEQQNQLPALKEKFPQYNMVYSKVLQSVLKKLDANYKSFFSLWKNGDKSARSPKFRSGKYFMTLVYNQSGFKINNGKLSFSHKVNEIPLSFEIGNAFDLLEIKQIEIYNDDPYKGRGKFFVSITYEEIPITEYIDNDLYQAIDLGITKIVTAVNTQGKFFEVKTPRADQYWNTKIDTIKSRRDHCKKGSRKWIRLHRTYRKMEAKKSNQIKDFQHKLSKTMIENTRANTVIVGDLNLKSMAQSKKVTGKRKRSQNRSTQNQGYLSRFTEFLTYKAELAGKKVIRIDESYTSKECCVCGKRHDMPLWERTMNCDCGNVIDRDRNSAINIMKRFLSQNALWTSYQKFSDNLRQTGLQMDTCITANIQMT</sequence>
<name>A0A0E3X015_METBA</name>
<dbReference type="Pfam" id="PF12323">
    <property type="entry name" value="HTH_OrfB_IS605"/>
    <property type="match status" value="1"/>
</dbReference>
<dbReference type="PATRIC" id="fig|1434107.4.peg.4249"/>
<comment type="similarity">
    <text evidence="1">In the C-terminal section; belongs to the transposase 35 family.</text>
</comment>
<dbReference type="EMBL" id="CP009517">
    <property type="protein sequence ID" value="AKB80963.1"/>
    <property type="molecule type" value="Genomic_DNA"/>
</dbReference>
<evidence type="ECO:0000313" key="12">
    <source>
        <dbReference type="Proteomes" id="UP000033066"/>
    </source>
</evidence>
<keyword evidence="2" id="KW-0815">Transposition</keyword>
<dbReference type="HOGENOM" id="CLU_032903_16_5_2"/>
<dbReference type="RefSeq" id="WP_048106146.1">
    <property type="nucleotide sequence ID" value="NZ_CP009517.1"/>
</dbReference>
<dbReference type="Proteomes" id="UP000033066">
    <property type="component" value="Chromosome"/>
</dbReference>
<dbReference type="GeneID" id="24791043"/>
<keyword evidence="3" id="KW-0479">Metal-binding</keyword>
<evidence type="ECO:0000256" key="6">
    <source>
        <dbReference type="ARBA" id="ARBA00023172"/>
    </source>
</evidence>
<dbReference type="GO" id="GO:0003677">
    <property type="term" value="F:DNA binding"/>
    <property type="evidence" value="ECO:0007669"/>
    <property type="project" value="UniProtKB-KW"/>
</dbReference>
<dbReference type="EMBL" id="CP009517">
    <property type="protein sequence ID" value="AKB83959.1"/>
    <property type="molecule type" value="Genomic_DNA"/>
</dbReference>
<evidence type="ECO:0000256" key="3">
    <source>
        <dbReference type="ARBA" id="ARBA00022723"/>
    </source>
</evidence>
<dbReference type="GO" id="GO:0032196">
    <property type="term" value="P:transposition"/>
    <property type="evidence" value="ECO:0007669"/>
    <property type="project" value="UniProtKB-KW"/>
</dbReference>
<dbReference type="Pfam" id="PF01385">
    <property type="entry name" value="OrfB_IS605"/>
    <property type="match status" value="1"/>
</dbReference>
<gene>
    <name evidence="10" type="ORF">MSBR3_0385</name>
    <name evidence="11" type="ORF">MSBR3_3381</name>
</gene>
<evidence type="ECO:0000259" key="9">
    <source>
        <dbReference type="Pfam" id="PF12323"/>
    </source>
</evidence>
<dbReference type="Pfam" id="PF07282">
    <property type="entry name" value="Cas12f1-like_TNB"/>
    <property type="match status" value="1"/>
</dbReference>
<dbReference type="NCBIfam" id="NF040570">
    <property type="entry name" value="guided_TnpB"/>
    <property type="match status" value="1"/>
</dbReference>
<keyword evidence="5" id="KW-0238">DNA-binding</keyword>
<protein>
    <submittedName>
        <fullName evidence="11">Transposase, IS605 OrfB family</fullName>
    </submittedName>
</protein>